<sequence>MSGHLVYSLWMGASFNCMVLAFDRFVEMVPAANVLKFLFRGKLLYIWMLLSFLYMLIVWFVLRPITFNTVVSAFIGTPLIVDYETEYYHYTSFYLVIHNSTVVIALVTLYSILYYYVRYALRRGGNIDDMPIFIQVFFVCTSTGTTAILYVLLELLAVPRTVVIAAHVVWQLSHGVHGIVYLRFNKHIRKAVFALFGKANTNDHSTNAIFPSKSRK</sequence>
<evidence type="ECO:0000313" key="3">
    <source>
        <dbReference type="Proteomes" id="UP000271889"/>
    </source>
</evidence>
<dbReference type="EMBL" id="UYRV01001039">
    <property type="protein sequence ID" value="VDK46152.1"/>
    <property type="molecule type" value="Genomic_DNA"/>
</dbReference>
<feature type="transmembrane region" description="Helical" evidence="1">
    <location>
        <begin position="93"/>
        <end position="117"/>
    </location>
</feature>
<keyword evidence="3" id="KW-1185">Reference proteome</keyword>
<feature type="transmembrane region" description="Helical" evidence="1">
    <location>
        <begin position="164"/>
        <end position="184"/>
    </location>
</feature>
<proteinExistence type="predicted"/>
<evidence type="ECO:0000256" key="1">
    <source>
        <dbReference type="SAM" id="Phobius"/>
    </source>
</evidence>
<dbReference type="Gene3D" id="1.20.1070.10">
    <property type="entry name" value="Rhodopsin 7-helix transmembrane proteins"/>
    <property type="match status" value="1"/>
</dbReference>
<protein>
    <recommendedName>
        <fullName evidence="4">7TM GPCR serpentine receptor class x (Srx) domain-containing protein</fullName>
    </recommendedName>
</protein>
<dbReference type="SUPFAM" id="SSF81321">
    <property type="entry name" value="Family A G protein-coupled receptor-like"/>
    <property type="match status" value="1"/>
</dbReference>
<dbReference type="InterPro" id="IPR019425">
    <property type="entry name" value="7TM_GPCR_serpentine_rcpt_Srt"/>
</dbReference>
<organism evidence="2 3">
    <name type="scientific">Cylicostephanus goldi</name>
    <name type="common">Nematode worm</name>
    <dbReference type="NCBI Taxonomy" id="71465"/>
    <lineage>
        <taxon>Eukaryota</taxon>
        <taxon>Metazoa</taxon>
        <taxon>Ecdysozoa</taxon>
        <taxon>Nematoda</taxon>
        <taxon>Chromadorea</taxon>
        <taxon>Rhabditida</taxon>
        <taxon>Rhabditina</taxon>
        <taxon>Rhabditomorpha</taxon>
        <taxon>Strongyloidea</taxon>
        <taxon>Strongylidae</taxon>
        <taxon>Cylicostephanus</taxon>
    </lineage>
</organism>
<evidence type="ECO:0008006" key="4">
    <source>
        <dbReference type="Google" id="ProtNLM"/>
    </source>
</evidence>
<feature type="transmembrane region" description="Helical" evidence="1">
    <location>
        <begin position="6"/>
        <end position="22"/>
    </location>
</feature>
<dbReference type="OrthoDB" id="5873245at2759"/>
<dbReference type="PANTHER" id="PTHR23021">
    <property type="entry name" value="SERPENTINE RECEPTOR, CLASS T"/>
    <property type="match status" value="1"/>
</dbReference>
<keyword evidence="1" id="KW-0812">Transmembrane</keyword>
<feature type="transmembrane region" description="Helical" evidence="1">
    <location>
        <begin position="43"/>
        <end position="62"/>
    </location>
</feature>
<reference evidence="2 3" key="1">
    <citation type="submission" date="2018-11" db="EMBL/GenBank/DDBJ databases">
        <authorList>
            <consortium name="Pathogen Informatics"/>
        </authorList>
    </citation>
    <scope>NUCLEOTIDE SEQUENCE [LARGE SCALE GENOMIC DNA]</scope>
</reference>
<feature type="transmembrane region" description="Helical" evidence="1">
    <location>
        <begin position="129"/>
        <end position="152"/>
    </location>
</feature>
<evidence type="ECO:0000313" key="2">
    <source>
        <dbReference type="EMBL" id="VDK46152.1"/>
    </source>
</evidence>
<dbReference type="PANTHER" id="PTHR23021:SF11">
    <property type="entry name" value="SERPENTINE RECEPTOR, CLASS T"/>
    <property type="match status" value="1"/>
</dbReference>
<dbReference type="Pfam" id="PF10321">
    <property type="entry name" value="7TM_GPCR_Srt"/>
    <property type="match status" value="1"/>
</dbReference>
<name>A0A3P6Q8Q0_CYLGO</name>
<accession>A0A3P6Q8Q0</accession>
<dbReference type="Proteomes" id="UP000271889">
    <property type="component" value="Unassembled WGS sequence"/>
</dbReference>
<keyword evidence="1" id="KW-0472">Membrane</keyword>
<dbReference type="AlphaFoldDB" id="A0A3P6Q8Q0"/>
<keyword evidence="1" id="KW-1133">Transmembrane helix</keyword>
<gene>
    <name evidence="2" type="ORF">CGOC_LOCUS683</name>
</gene>